<proteinExistence type="predicted"/>
<reference evidence="4 5" key="1">
    <citation type="submission" date="2020-10" db="EMBL/GenBank/DDBJ databases">
        <title>Ca. Dormibacterota MAGs.</title>
        <authorList>
            <person name="Montgomery K."/>
        </authorList>
    </citation>
    <scope>NUCLEOTIDE SEQUENCE [LARGE SCALE GENOMIC DNA]</scope>
    <source>
        <strain evidence="4">SC8811_S16_3</strain>
    </source>
</reference>
<keyword evidence="2" id="KW-0808">Transferase</keyword>
<dbReference type="Gene3D" id="3.40.50.150">
    <property type="entry name" value="Vaccinia Virus protein VP39"/>
    <property type="match status" value="1"/>
</dbReference>
<dbReference type="EMBL" id="JAEKNQ010000012">
    <property type="protein sequence ID" value="MBJ7601987.1"/>
    <property type="molecule type" value="Genomic_DNA"/>
</dbReference>
<evidence type="ECO:0000313" key="4">
    <source>
        <dbReference type="EMBL" id="MBJ7601987.1"/>
    </source>
</evidence>
<dbReference type="PANTHER" id="PTHR43464">
    <property type="entry name" value="METHYLTRANSFERASE"/>
    <property type="match status" value="1"/>
</dbReference>
<dbReference type="GO" id="GO:0032259">
    <property type="term" value="P:methylation"/>
    <property type="evidence" value="ECO:0007669"/>
    <property type="project" value="UniProtKB-KW"/>
</dbReference>
<sequence>MIGVDEAKAKARRTYNAAADTFDEPALGFWDRFGAATVDRLDLAAGARVLDVCSGAGASAIPAARRVGPTGHVVGVDLADRLLGLARAKADRLGLSWLELRHGDIEQLDEPPASYDAVVIAFGIFFLPDMTTALRRLWGLVAPGGQLAVTTWGPGLFEPANSIFWDAVSTVRPDLQRAWNPWDTLTDPTAVTDLLAAAGATFVRVETVPGVHALSDPGDFWTIVTGSGYRATHDALNPTERNTVRDITLTTLDRDQVGAVRTDVIYADATRST</sequence>
<protein>
    <submittedName>
        <fullName evidence="4">Class I SAM-dependent methyltransferase</fullName>
    </submittedName>
</protein>
<evidence type="ECO:0000256" key="1">
    <source>
        <dbReference type="ARBA" id="ARBA00022603"/>
    </source>
</evidence>
<keyword evidence="1 4" id="KW-0489">Methyltransferase</keyword>
<dbReference type="AlphaFoldDB" id="A0A934NGD3"/>
<dbReference type="RefSeq" id="WP_338176374.1">
    <property type="nucleotide sequence ID" value="NZ_JAEKNQ010000012.1"/>
</dbReference>
<evidence type="ECO:0000256" key="2">
    <source>
        <dbReference type="ARBA" id="ARBA00022679"/>
    </source>
</evidence>
<gene>
    <name evidence="4" type="ORF">JF888_02115</name>
</gene>
<dbReference type="GO" id="GO:0008168">
    <property type="term" value="F:methyltransferase activity"/>
    <property type="evidence" value="ECO:0007669"/>
    <property type="project" value="UniProtKB-KW"/>
</dbReference>
<dbReference type="InterPro" id="IPR029063">
    <property type="entry name" value="SAM-dependent_MTases_sf"/>
</dbReference>
<evidence type="ECO:0000256" key="3">
    <source>
        <dbReference type="ARBA" id="ARBA00022691"/>
    </source>
</evidence>
<evidence type="ECO:0000313" key="5">
    <source>
        <dbReference type="Proteomes" id="UP000620075"/>
    </source>
</evidence>
<name>A0A934NGD3_9BACT</name>
<dbReference type="CDD" id="cd02440">
    <property type="entry name" value="AdoMet_MTases"/>
    <property type="match status" value="1"/>
</dbReference>
<dbReference type="PROSITE" id="PS51608">
    <property type="entry name" value="SAM_MT_UBIE"/>
    <property type="match status" value="1"/>
</dbReference>
<dbReference type="PANTHER" id="PTHR43464:SF19">
    <property type="entry name" value="UBIQUINONE BIOSYNTHESIS O-METHYLTRANSFERASE, MITOCHONDRIAL"/>
    <property type="match status" value="1"/>
</dbReference>
<organism evidence="4 5">
    <name type="scientific">Candidatus Dormiibacter inghamiae</name>
    <dbReference type="NCBI Taxonomy" id="3127013"/>
    <lineage>
        <taxon>Bacteria</taxon>
        <taxon>Bacillati</taxon>
        <taxon>Candidatus Dormiibacterota</taxon>
        <taxon>Candidatus Dormibacteria</taxon>
        <taxon>Candidatus Dormibacterales</taxon>
        <taxon>Candidatus Dormibacteraceae</taxon>
        <taxon>Candidatus Dormiibacter</taxon>
    </lineage>
</organism>
<accession>A0A934NGD3</accession>
<keyword evidence="3" id="KW-0949">S-adenosyl-L-methionine</keyword>
<dbReference type="Proteomes" id="UP000620075">
    <property type="component" value="Unassembled WGS sequence"/>
</dbReference>
<dbReference type="Pfam" id="PF01209">
    <property type="entry name" value="Ubie_methyltran"/>
    <property type="match status" value="1"/>
</dbReference>
<comment type="caution">
    <text evidence="4">The sequence shown here is derived from an EMBL/GenBank/DDBJ whole genome shotgun (WGS) entry which is preliminary data.</text>
</comment>
<dbReference type="SUPFAM" id="SSF53335">
    <property type="entry name" value="S-adenosyl-L-methionine-dependent methyltransferases"/>
    <property type="match status" value="1"/>
</dbReference>
<dbReference type="InterPro" id="IPR004033">
    <property type="entry name" value="UbiE/COQ5_MeTrFase"/>
</dbReference>